<dbReference type="Pfam" id="PF13481">
    <property type="entry name" value="AAA_25"/>
    <property type="match status" value="1"/>
</dbReference>
<dbReference type="EMBL" id="JBHRTO010000001">
    <property type="protein sequence ID" value="MFC3179542.1"/>
    <property type="molecule type" value="Genomic_DNA"/>
</dbReference>
<dbReference type="InterPro" id="IPR015330">
    <property type="entry name" value="DNA_primase/pol_bifunc_N"/>
</dbReference>
<dbReference type="SUPFAM" id="SSF52540">
    <property type="entry name" value="P-loop containing nucleoside triphosphate hydrolases"/>
    <property type="match status" value="1"/>
</dbReference>
<dbReference type="CDD" id="cd04859">
    <property type="entry name" value="Prim_Pol"/>
    <property type="match status" value="1"/>
</dbReference>
<dbReference type="InterPro" id="IPR027417">
    <property type="entry name" value="P-loop_NTPase"/>
</dbReference>
<gene>
    <name evidence="2" type="ORF">ACFOGH_00935</name>
</gene>
<protein>
    <submittedName>
        <fullName evidence="2">AAA family ATPase</fullName>
    </submittedName>
</protein>
<feature type="domain" description="DNA primase/polymerase bifunctional N-terminal" evidence="1">
    <location>
        <begin position="17"/>
        <end position="166"/>
    </location>
</feature>
<dbReference type="RefSeq" id="WP_380071182.1">
    <property type="nucleotide sequence ID" value="NZ_JBHRTO010000001.1"/>
</dbReference>
<dbReference type="Pfam" id="PF09250">
    <property type="entry name" value="Prim-Pol"/>
    <property type="match status" value="1"/>
</dbReference>
<evidence type="ECO:0000313" key="3">
    <source>
        <dbReference type="Proteomes" id="UP001595547"/>
    </source>
</evidence>
<dbReference type="Proteomes" id="UP001595547">
    <property type="component" value="Unassembled WGS sequence"/>
</dbReference>
<name>A0ABV7IYM2_9RHOB</name>
<organism evidence="2 3">
    <name type="scientific">Cypionkella sinensis</name>
    <dbReference type="NCBI Taxonomy" id="1756043"/>
    <lineage>
        <taxon>Bacteria</taxon>
        <taxon>Pseudomonadati</taxon>
        <taxon>Pseudomonadota</taxon>
        <taxon>Alphaproteobacteria</taxon>
        <taxon>Rhodobacterales</taxon>
        <taxon>Paracoccaceae</taxon>
        <taxon>Cypionkella</taxon>
    </lineage>
</organism>
<dbReference type="SUPFAM" id="SSF56747">
    <property type="entry name" value="Prim-pol domain"/>
    <property type="match status" value="1"/>
</dbReference>
<evidence type="ECO:0000313" key="2">
    <source>
        <dbReference type="EMBL" id="MFC3179542.1"/>
    </source>
</evidence>
<accession>A0ABV7IYM2</accession>
<keyword evidence="3" id="KW-1185">Reference proteome</keyword>
<evidence type="ECO:0000259" key="1">
    <source>
        <dbReference type="SMART" id="SM00943"/>
    </source>
</evidence>
<dbReference type="SMART" id="SM00943">
    <property type="entry name" value="Prim-Pol"/>
    <property type="match status" value="1"/>
</dbReference>
<sequence length="694" mass="75619">MQSDTHNQQLSEKGRMALHWAKLGLCVFPVQNGTKDKLLAGGWQTVASNDLAQVKQWWTDNSDANIGCNLAKSGLVAVDADIYKPECEFNAFMQGRNLPATLTQKSARGGFHLIFRAEDAAKYPGKLCEATEIKHNGYIMLAPSTFAGGIYTVENWAEPAPCPEWVSSRQASTFDTHTVQTPINDPNPAAPITDEALRDTVCGSPANAAHYNGTSDLAKTNMSEATFALTCAACLFSSDEEQVRRVVMASPLVQNSPPKGSETRAQKVQRLWATEYPKAARRGAQERQQQAQAAAHGAQIAAAIGQPASGQGGTTGDGLMSLVEMRTKFKNEPPQAFVIDRRIPEGEATLLSGDGGTGKTYLMQQVAVYVGTGSGEIIGKVDRVSPVLIWTAEDTLKILDERFQHIEKSRHIASCGQWAAQSLANIKCRDVLGAALWVVDRDNPAGKPTPAMAALAADIRATSARLVVLDNASNLFQANPNDQVQVTAFATELRRIARENHCAIVLLAHVNAETASTKFGPITKTYSGTVAWNNAFRSRMFIRKVPAENGIPEHVVVSHEKTNYGALAEPVRLKRNPENGVLSSLSNHEIADAIDESLSPLVEQVFTHIELAHKRGEPIRTSLTGSRNFYQCLAEMFGKDYPDGDKETRRKVRISIERLSASGRITKLKEWKSGNHFHSWGVLQPDDPRYGKGA</sequence>
<dbReference type="Gene3D" id="3.40.50.300">
    <property type="entry name" value="P-loop containing nucleotide triphosphate hydrolases"/>
    <property type="match status" value="1"/>
</dbReference>
<proteinExistence type="predicted"/>
<comment type="caution">
    <text evidence="2">The sequence shown here is derived from an EMBL/GenBank/DDBJ whole genome shotgun (WGS) entry which is preliminary data.</text>
</comment>
<reference evidence="3" key="1">
    <citation type="journal article" date="2019" name="Int. J. Syst. Evol. Microbiol.">
        <title>The Global Catalogue of Microorganisms (GCM) 10K type strain sequencing project: providing services to taxonomists for standard genome sequencing and annotation.</title>
        <authorList>
            <consortium name="The Broad Institute Genomics Platform"/>
            <consortium name="The Broad Institute Genome Sequencing Center for Infectious Disease"/>
            <person name="Wu L."/>
            <person name="Ma J."/>
        </authorList>
    </citation>
    <scope>NUCLEOTIDE SEQUENCE [LARGE SCALE GENOMIC DNA]</scope>
    <source>
        <strain evidence="3">KCTC 52039</strain>
    </source>
</reference>